<gene>
    <name evidence="5" type="ORF">GCM10009867_22260</name>
</gene>
<dbReference type="PANTHER" id="PTHR45947">
    <property type="entry name" value="SULFOQUINOVOSYL TRANSFERASE SQD2"/>
    <property type="match status" value="1"/>
</dbReference>
<dbReference type="EMBL" id="BAAARN010000001">
    <property type="protein sequence ID" value="GAA2736822.1"/>
    <property type="molecule type" value="Genomic_DNA"/>
</dbReference>
<organism evidence="5 6">
    <name type="scientific">Pedococcus aerophilus</name>
    <dbReference type="NCBI Taxonomy" id="436356"/>
    <lineage>
        <taxon>Bacteria</taxon>
        <taxon>Bacillati</taxon>
        <taxon>Actinomycetota</taxon>
        <taxon>Actinomycetes</taxon>
        <taxon>Micrococcales</taxon>
        <taxon>Intrasporangiaceae</taxon>
        <taxon>Pedococcus</taxon>
    </lineage>
</organism>
<dbReference type="RefSeq" id="WP_344193135.1">
    <property type="nucleotide sequence ID" value="NZ_BAAARN010000001.1"/>
</dbReference>
<comment type="caution">
    <text evidence="5">The sequence shown here is derived from an EMBL/GenBank/DDBJ whole genome shotgun (WGS) entry which is preliminary data.</text>
</comment>
<keyword evidence="2" id="KW-0328">Glycosyltransferase</keyword>
<reference evidence="5 6" key="1">
    <citation type="journal article" date="2019" name="Int. J. Syst. Evol. Microbiol.">
        <title>The Global Catalogue of Microorganisms (GCM) 10K type strain sequencing project: providing services to taxonomists for standard genome sequencing and annotation.</title>
        <authorList>
            <consortium name="The Broad Institute Genomics Platform"/>
            <consortium name="The Broad Institute Genome Sequencing Center for Infectious Disease"/>
            <person name="Wu L."/>
            <person name="Ma J."/>
        </authorList>
    </citation>
    <scope>NUCLEOTIDE SEQUENCE [LARGE SCALE GENOMIC DNA]</scope>
    <source>
        <strain evidence="5 6">JCM 16378</strain>
    </source>
</reference>
<accession>A0ABN3UPT2</accession>
<dbReference type="Proteomes" id="UP001501326">
    <property type="component" value="Unassembled WGS sequence"/>
</dbReference>
<dbReference type="PANTHER" id="PTHR45947:SF3">
    <property type="entry name" value="SULFOQUINOVOSYL TRANSFERASE SQD2"/>
    <property type="match status" value="1"/>
</dbReference>
<dbReference type="Gene3D" id="3.40.50.2000">
    <property type="entry name" value="Glycogen Phosphorylase B"/>
    <property type="match status" value="2"/>
</dbReference>
<keyword evidence="3" id="KW-0808">Transferase</keyword>
<dbReference type="Pfam" id="PF13439">
    <property type="entry name" value="Glyco_transf_4"/>
    <property type="match status" value="1"/>
</dbReference>
<dbReference type="SUPFAM" id="SSF53756">
    <property type="entry name" value="UDP-Glycosyltransferase/glycogen phosphorylase"/>
    <property type="match status" value="1"/>
</dbReference>
<proteinExistence type="predicted"/>
<dbReference type="CDD" id="cd03794">
    <property type="entry name" value="GT4_WbuB-like"/>
    <property type="match status" value="1"/>
</dbReference>
<evidence type="ECO:0000256" key="2">
    <source>
        <dbReference type="ARBA" id="ARBA00022676"/>
    </source>
</evidence>
<evidence type="ECO:0000313" key="5">
    <source>
        <dbReference type="EMBL" id="GAA2736822.1"/>
    </source>
</evidence>
<dbReference type="InterPro" id="IPR028098">
    <property type="entry name" value="Glyco_trans_4-like_N"/>
</dbReference>
<evidence type="ECO:0000256" key="3">
    <source>
        <dbReference type="ARBA" id="ARBA00022679"/>
    </source>
</evidence>
<evidence type="ECO:0000256" key="1">
    <source>
        <dbReference type="ARBA" id="ARBA00021292"/>
    </source>
</evidence>
<protein>
    <recommendedName>
        <fullName evidence="1">D-inositol 3-phosphate glycosyltransferase</fullName>
    </recommendedName>
</protein>
<sequence>MRILLLTHYYAPEGGAPQQRWGALAEHFLAAGHELTVIAPAPHYPHGSLLPEHAAMAPGAVHSGPHGETVHRVAFRGYAGDVGSRFVDQVVAARAAVRTARTTAAGSRPQVVVATVPSLPMLWAGRRVAARLGVPVVAEMRDAWPDLLTVADEWDAVSAGRGRQAVRRVSRGGLAGVGRATTYEQRRADAVVTTTDTFAQVLRDRGLGRVHVVRNGAHPVPGYDGHTPRDAADGTLNVLYAGTMGRAQGLATAVQAAALAGGRGTRVRLRLVGDGADRAQLVALAAAERVEVEFVEPVPRAAMGEHYAWCDTVLVSLRPWPALELTVPSKLYEAMALGVHVTGSVAGEAADIITGSHVGHVATPGDPAALAEVWESVAADRSLLDPGTDGIAWVGEHAEDSRLAADYLEILDGVVTGRG</sequence>
<keyword evidence="6" id="KW-1185">Reference proteome</keyword>
<name>A0ABN3UPT2_9MICO</name>
<evidence type="ECO:0000259" key="4">
    <source>
        <dbReference type="Pfam" id="PF13439"/>
    </source>
</evidence>
<evidence type="ECO:0000313" key="6">
    <source>
        <dbReference type="Proteomes" id="UP001501326"/>
    </source>
</evidence>
<dbReference type="Pfam" id="PF13692">
    <property type="entry name" value="Glyco_trans_1_4"/>
    <property type="match status" value="1"/>
</dbReference>
<dbReference type="InterPro" id="IPR050194">
    <property type="entry name" value="Glycosyltransferase_grp1"/>
</dbReference>
<feature type="domain" description="Glycosyltransferase subfamily 4-like N-terminal" evidence="4">
    <location>
        <begin position="23"/>
        <end position="217"/>
    </location>
</feature>